<keyword evidence="10 17" id="KW-0418">Kinase</keyword>
<dbReference type="PANTHER" id="PTHR13697">
    <property type="entry name" value="PHOSPHOFRUCTOKINASE"/>
    <property type="match status" value="1"/>
</dbReference>
<dbReference type="Pfam" id="PF00365">
    <property type="entry name" value="PFK"/>
    <property type="match status" value="1"/>
</dbReference>
<comment type="catalytic activity">
    <reaction evidence="15">
        <text>beta-D-fructose 6-phosphate + ATP = beta-D-fructose 1,6-bisphosphate + ADP + H(+)</text>
        <dbReference type="Rhea" id="RHEA:16109"/>
        <dbReference type="ChEBI" id="CHEBI:15378"/>
        <dbReference type="ChEBI" id="CHEBI:30616"/>
        <dbReference type="ChEBI" id="CHEBI:32966"/>
        <dbReference type="ChEBI" id="CHEBI:57634"/>
        <dbReference type="ChEBI" id="CHEBI:456216"/>
        <dbReference type="EC" id="2.7.1.11"/>
    </reaction>
</comment>
<keyword evidence="6" id="KW-0021">Allosteric enzyme</keyword>
<feature type="domain" description="Phosphofructokinase" evidence="16">
    <location>
        <begin position="4"/>
        <end position="276"/>
    </location>
</feature>
<dbReference type="GO" id="GO:0061621">
    <property type="term" value="P:canonical glycolysis"/>
    <property type="evidence" value="ECO:0007669"/>
    <property type="project" value="TreeGrafter"/>
</dbReference>
<evidence type="ECO:0000256" key="9">
    <source>
        <dbReference type="ARBA" id="ARBA00022741"/>
    </source>
</evidence>
<name>A0A644T2J4_9ZZZZ</name>
<dbReference type="GO" id="GO:0006002">
    <property type="term" value="P:fructose 6-phosphate metabolic process"/>
    <property type="evidence" value="ECO:0007669"/>
    <property type="project" value="InterPro"/>
</dbReference>
<dbReference type="GO" id="GO:0005945">
    <property type="term" value="C:6-phosphofructokinase complex"/>
    <property type="evidence" value="ECO:0007669"/>
    <property type="project" value="TreeGrafter"/>
</dbReference>
<evidence type="ECO:0000256" key="13">
    <source>
        <dbReference type="ARBA" id="ARBA00023152"/>
    </source>
</evidence>
<accession>A0A644T2J4</accession>
<evidence type="ECO:0000256" key="8">
    <source>
        <dbReference type="ARBA" id="ARBA00022723"/>
    </source>
</evidence>
<comment type="subcellular location">
    <subcellularLocation>
        <location evidence="2">Cytoplasm</location>
    </subcellularLocation>
</comment>
<keyword evidence="9" id="KW-0547">Nucleotide-binding</keyword>
<dbReference type="GO" id="GO:0016208">
    <property type="term" value="F:AMP binding"/>
    <property type="evidence" value="ECO:0007669"/>
    <property type="project" value="TreeGrafter"/>
</dbReference>
<keyword evidence="5" id="KW-0963">Cytoplasm</keyword>
<dbReference type="EMBL" id="VSSQ01000012">
    <property type="protein sequence ID" value="MPL60442.1"/>
    <property type="molecule type" value="Genomic_DNA"/>
</dbReference>
<evidence type="ECO:0000256" key="3">
    <source>
        <dbReference type="ARBA" id="ARBA00004679"/>
    </source>
</evidence>
<reference evidence="17" key="1">
    <citation type="submission" date="2019-08" db="EMBL/GenBank/DDBJ databases">
        <authorList>
            <person name="Kucharzyk K."/>
            <person name="Murdoch R.W."/>
            <person name="Higgins S."/>
            <person name="Loffler F."/>
        </authorList>
    </citation>
    <scope>NUCLEOTIDE SEQUENCE</scope>
</reference>
<gene>
    <name evidence="17" type="primary">pfkA_2</name>
    <name evidence="17" type="ORF">SDC9_06003</name>
</gene>
<evidence type="ECO:0000256" key="10">
    <source>
        <dbReference type="ARBA" id="ARBA00022777"/>
    </source>
</evidence>
<dbReference type="InterPro" id="IPR012828">
    <property type="entry name" value="PFKA_ATP_prok"/>
</dbReference>
<keyword evidence="13" id="KW-0324">Glycolysis</keyword>
<dbReference type="PANTHER" id="PTHR13697:SF4">
    <property type="entry name" value="ATP-DEPENDENT 6-PHOSPHOFRUCTOKINASE"/>
    <property type="match status" value="1"/>
</dbReference>
<dbReference type="Gene3D" id="3.40.50.460">
    <property type="entry name" value="Phosphofructokinase domain"/>
    <property type="match status" value="1"/>
</dbReference>
<organism evidence="17">
    <name type="scientific">bioreactor metagenome</name>
    <dbReference type="NCBI Taxonomy" id="1076179"/>
    <lineage>
        <taxon>unclassified sequences</taxon>
        <taxon>metagenomes</taxon>
        <taxon>ecological metagenomes</taxon>
    </lineage>
</organism>
<evidence type="ECO:0000256" key="11">
    <source>
        <dbReference type="ARBA" id="ARBA00022840"/>
    </source>
</evidence>
<evidence type="ECO:0000256" key="12">
    <source>
        <dbReference type="ARBA" id="ARBA00022842"/>
    </source>
</evidence>
<evidence type="ECO:0000256" key="2">
    <source>
        <dbReference type="ARBA" id="ARBA00004496"/>
    </source>
</evidence>
<comment type="pathway">
    <text evidence="3">Carbohydrate degradation; glycolysis; D-glyceraldehyde 3-phosphate and glycerone phosphate from D-glucose: step 3/4.</text>
</comment>
<keyword evidence="11" id="KW-0067">ATP-binding</keyword>
<dbReference type="SUPFAM" id="SSF53784">
    <property type="entry name" value="Phosphofructokinase"/>
    <property type="match status" value="1"/>
</dbReference>
<dbReference type="GO" id="GO:0070095">
    <property type="term" value="F:fructose-6-phosphate binding"/>
    <property type="evidence" value="ECO:0007669"/>
    <property type="project" value="TreeGrafter"/>
</dbReference>
<dbReference type="AlphaFoldDB" id="A0A644T2J4"/>
<dbReference type="GO" id="GO:0003872">
    <property type="term" value="F:6-phosphofructokinase activity"/>
    <property type="evidence" value="ECO:0007669"/>
    <property type="project" value="UniProtKB-EC"/>
</dbReference>
<dbReference type="PRINTS" id="PR00476">
    <property type="entry name" value="PHFRCTKINASE"/>
</dbReference>
<evidence type="ECO:0000256" key="14">
    <source>
        <dbReference type="ARBA" id="ARBA00030818"/>
    </source>
</evidence>
<dbReference type="InterPro" id="IPR000023">
    <property type="entry name" value="Phosphofructokinase_dom"/>
</dbReference>
<evidence type="ECO:0000313" key="17">
    <source>
        <dbReference type="EMBL" id="MPL60442.1"/>
    </source>
</evidence>
<dbReference type="GO" id="GO:0005524">
    <property type="term" value="F:ATP binding"/>
    <property type="evidence" value="ECO:0007669"/>
    <property type="project" value="UniProtKB-KW"/>
</dbReference>
<evidence type="ECO:0000256" key="5">
    <source>
        <dbReference type="ARBA" id="ARBA00022490"/>
    </source>
</evidence>
<dbReference type="Gene3D" id="3.40.50.450">
    <property type="match status" value="1"/>
</dbReference>
<dbReference type="PIRSF" id="PIRSF000532">
    <property type="entry name" value="ATP_PFK_prok"/>
    <property type="match status" value="1"/>
</dbReference>
<dbReference type="GO" id="GO:0030388">
    <property type="term" value="P:fructose 1,6-bisphosphate metabolic process"/>
    <property type="evidence" value="ECO:0007669"/>
    <property type="project" value="TreeGrafter"/>
</dbReference>
<dbReference type="GO" id="GO:0046872">
    <property type="term" value="F:metal ion binding"/>
    <property type="evidence" value="ECO:0007669"/>
    <property type="project" value="UniProtKB-KW"/>
</dbReference>
<evidence type="ECO:0000256" key="7">
    <source>
        <dbReference type="ARBA" id="ARBA00022679"/>
    </source>
</evidence>
<dbReference type="FunFam" id="3.40.50.460:FF:000002">
    <property type="entry name" value="ATP-dependent 6-phosphofructokinase"/>
    <property type="match status" value="1"/>
</dbReference>
<evidence type="ECO:0000256" key="6">
    <source>
        <dbReference type="ARBA" id="ARBA00022533"/>
    </source>
</evidence>
<dbReference type="HAMAP" id="MF_00339">
    <property type="entry name" value="Phosphofructokinase_I_B1"/>
    <property type="match status" value="1"/>
</dbReference>
<dbReference type="GO" id="GO:0042802">
    <property type="term" value="F:identical protein binding"/>
    <property type="evidence" value="ECO:0007669"/>
    <property type="project" value="TreeGrafter"/>
</dbReference>
<dbReference type="NCBIfam" id="TIGR02482">
    <property type="entry name" value="PFKA_ATP"/>
    <property type="match status" value="1"/>
</dbReference>
<comment type="cofactor">
    <cofactor evidence="1">
        <name>Mg(2+)</name>
        <dbReference type="ChEBI" id="CHEBI:18420"/>
    </cofactor>
</comment>
<comment type="caution">
    <text evidence="17">The sequence shown here is derived from an EMBL/GenBank/DDBJ whole genome shotgun (WGS) entry which is preliminary data.</text>
</comment>
<dbReference type="EC" id="2.7.1.11" evidence="4"/>
<evidence type="ECO:0000259" key="16">
    <source>
        <dbReference type="Pfam" id="PF00365"/>
    </source>
</evidence>
<evidence type="ECO:0000256" key="4">
    <source>
        <dbReference type="ARBA" id="ARBA00012055"/>
    </source>
</evidence>
<sequence>MVKRIAVLTSGGDAPGMNAAIRSVVRTAIYNGFEVFGVERGFEGVINGQFALMQSHSVGGTIQHGGTILRTARSEAFKTPEGFETAISQLKERYIDYVVIIGGDGSMAGAMTLTEAGIETVTIPATIDNDMAGTEYTLGFDTALNTVLDATNKIRDTAASHERIAIIEVMGRSAGHIALMAGLAGGAEVILLPEKPVDIDAVCQGLIKSYKRGKLYSIVLVAEGIAKGYDIAEQIAERTTFKPHVTVLGYIQRGGSPSALDNITASRMGAVAVDTIIKGETNRLVAYQQGRIVTVPYDDVHNYKFGINPQVYELAGILSST</sequence>
<dbReference type="InterPro" id="IPR035966">
    <property type="entry name" value="PKF_sf"/>
</dbReference>
<dbReference type="GO" id="GO:0048029">
    <property type="term" value="F:monosaccharide binding"/>
    <property type="evidence" value="ECO:0007669"/>
    <property type="project" value="TreeGrafter"/>
</dbReference>
<evidence type="ECO:0000256" key="1">
    <source>
        <dbReference type="ARBA" id="ARBA00001946"/>
    </source>
</evidence>
<proteinExistence type="inferred from homology"/>
<protein>
    <recommendedName>
        <fullName evidence="4">6-phosphofructokinase</fullName>
        <ecNumber evidence="4">2.7.1.11</ecNumber>
    </recommendedName>
    <alternativeName>
        <fullName evidence="14">6-phosphofructokinase isozyme I</fullName>
    </alternativeName>
</protein>
<dbReference type="InterPro" id="IPR012003">
    <property type="entry name" value="ATP_PFK_prok-type"/>
</dbReference>
<keyword evidence="8" id="KW-0479">Metal-binding</keyword>
<dbReference type="UniPathway" id="UPA00109">
    <property type="reaction ID" value="UER00182"/>
</dbReference>
<dbReference type="InterPro" id="IPR022953">
    <property type="entry name" value="ATP_PFK"/>
</dbReference>
<evidence type="ECO:0000256" key="15">
    <source>
        <dbReference type="ARBA" id="ARBA00048070"/>
    </source>
</evidence>
<keyword evidence="12" id="KW-0460">Magnesium</keyword>
<dbReference type="FunFam" id="3.40.50.450:FF:000001">
    <property type="entry name" value="ATP-dependent 6-phosphofructokinase"/>
    <property type="match status" value="1"/>
</dbReference>
<dbReference type="NCBIfam" id="NF002872">
    <property type="entry name" value="PRK03202.1"/>
    <property type="match status" value="1"/>
</dbReference>
<keyword evidence="7 17" id="KW-0808">Transferase</keyword>